<sequence>MYIQDPIQGVATFAKHKPDLIFLDLVMPKTDGYNVCSFLRNSSAFRQTPVVILTSCDGLINRVRSRFVGANDFLTKPFESKQVLEVLKKHLSKKSPES</sequence>
<accession>A0ABV0JWJ3</accession>
<keyword evidence="5" id="KW-1185">Reference proteome</keyword>
<dbReference type="Gene3D" id="3.40.50.2300">
    <property type="match status" value="1"/>
</dbReference>
<feature type="domain" description="Response regulatory" evidence="3">
    <location>
        <begin position="1"/>
        <end position="91"/>
    </location>
</feature>
<evidence type="ECO:0000256" key="2">
    <source>
        <dbReference type="PROSITE-ProRule" id="PRU00169"/>
    </source>
</evidence>
<dbReference type="Pfam" id="PF00072">
    <property type="entry name" value="Response_reg"/>
    <property type="match status" value="1"/>
</dbReference>
<dbReference type="PROSITE" id="PS50110">
    <property type="entry name" value="RESPONSE_REGULATORY"/>
    <property type="match status" value="1"/>
</dbReference>
<gene>
    <name evidence="4" type="ORF">NDI37_25625</name>
</gene>
<dbReference type="RefSeq" id="WP_190420365.1">
    <property type="nucleotide sequence ID" value="NZ_JAMPKK010000089.1"/>
</dbReference>
<reference evidence="4 5" key="1">
    <citation type="submission" date="2022-04" db="EMBL/GenBank/DDBJ databases">
        <title>Positive selection, recombination, and allopatry shape intraspecific diversity of widespread and dominant cyanobacteria.</title>
        <authorList>
            <person name="Wei J."/>
            <person name="Shu W."/>
            <person name="Hu C."/>
        </authorList>
    </citation>
    <scope>NUCLEOTIDE SEQUENCE [LARGE SCALE GENOMIC DNA]</scope>
    <source>
        <strain evidence="4 5">GB2-A5</strain>
    </source>
</reference>
<dbReference type="SUPFAM" id="SSF52172">
    <property type="entry name" value="CheY-like"/>
    <property type="match status" value="1"/>
</dbReference>
<dbReference type="InterPro" id="IPR011006">
    <property type="entry name" value="CheY-like_superfamily"/>
</dbReference>
<evidence type="ECO:0000256" key="1">
    <source>
        <dbReference type="ARBA" id="ARBA00022553"/>
    </source>
</evidence>
<dbReference type="SMART" id="SM00448">
    <property type="entry name" value="REC"/>
    <property type="match status" value="1"/>
</dbReference>
<dbReference type="InterPro" id="IPR050595">
    <property type="entry name" value="Bact_response_regulator"/>
</dbReference>
<dbReference type="PANTHER" id="PTHR44591">
    <property type="entry name" value="STRESS RESPONSE REGULATOR PROTEIN 1"/>
    <property type="match status" value="1"/>
</dbReference>
<protein>
    <submittedName>
        <fullName evidence="4">Response regulator</fullName>
    </submittedName>
</protein>
<proteinExistence type="predicted"/>
<evidence type="ECO:0000259" key="3">
    <source>
        <dbReference type="PROSITE" id="PS50110"/>
    </source>
</evidence>
<comment type="caution">
    <text evidence="4">The sequence shown here is derived from an EMBL/GenBank/DDBJ whole genome shotgun (WGS) entry which is preliminary data.</text>
</comment>
<keyword evidence="1 2" id="KW-0597">Phosphoprotein</keyword>
<organism evidence="4 5">
    <name type="scientific">Funiculus sociatus GB2-A5</name>
    <dbReference type="NCBI Taxonomy" id="2933946"/>
    <lineage>
        <taxon>Bacteria</taxon>
        <taxon>Bacillati</taxon>
        <taxon>Cyanobacteriota</taxon>
        <taxon>Cyanophyceae</taxon>
        <taxon>Coleofasciculales</taxon>
        <taxon>Coleofasciculaceae</taxon>
        <taxon>Funiculus</taxon>
    </lineage>
</organism>
<evidence type="ECO:0000313" key="4">
    <source>
        <dbReference type="EMBL" id="MEP0867829.1"/>
    </source>
</evidence>
<name>A0ABV0JWJ3_9CYAN</name>
<dbReference type="PANTHER" id="PTHR44591:SF23">
    <property type="entry name" value="CHEY SUBFAMILY"/>
    <property type="match status" value="1"/>
</dbReference>
<dbReference type="InterPro" id="IPR001789">
    <property type="entry name" value="Sig_transdc_resp-reg_receiver"/>
</dbReference>
<feature type="modified residue" description="4-aspartylphosphate" evidence="2">
    <location>
        <position position="24"/>
    </location>
</feature>
<dbReference type="EMBL" id="JAMPKK010000089">
    <property type="protein sequence ID" value="MEP0867829.1"/>
    <property type="molecule type" value="Genomic_DNA"/>
</dbReference>
<dbReference type="Proteomes" id="UP001442494">
    <property type="component" value="Unassembled WGS sequence"/>
</dbReference>
<evidence type="ECO:0000313" key="5">
    <source>
        <dbReference type="Proteomes" id="UP001442494"/>
    </source>
</evidence>